<accession>A0AAF1A2U0</accession>
<sequence length="103" mass="12128">MVSIENLALLQVGEFPLAMDTQFLASSFERLDISKYGRVLSYWRRDRPYWIRFGLNNLIMEICVVFETGCYKVKPKRKFLMVREFWDKLSYLCSSGRVATDLG</sequence>
<gene>
    <name evidence="1" type="ORF">MTR67_051875</name>
</gene>
<proteinExistence type="predicted"/>
<dbReference type="EMBL" id="CP133623">
    <property type="protein sequence ID" value="WMV58490.1"/>
    <property type="molecule type" value="Genomic_DNA"/>
</dbReference>
<dbReference type="AlphaFoldDB" id="A0AAF1A2U0"/>
<evidence type="ECO:0000313" key="2">
    <source>
        <dbReference type="Proteomes" id="UP001234989"/>
    </source>
</evidence>
<organism evidence="1 2">
    <name type="scientific">Solanum verrucosum</name>
    <dbReference type="NCBI Taxonomy" id="315347"/>
    <lineage>
        <taxon>Eukaryota</taxon>
        <taxon>Viridiplantae</taxon>
        <taxon>Streptophyta</taxon>
        <taxon>Embryophyta</taxon>
        <taxon>Tracheophyta</taxon>
        <taxon>Spermatophyta</taxon>
        <taxon>Magnoliopsida</taxon>
        <taxon>eudicotyledons</taxon>
        <taxon>Gunneridae</taxon>
        <taxon>Pentapetalae</taxon>
        <taxon>asterids</taxon>
        <taxon>lamiids</taxon>
        <taxon>Solanales</taxon>
        <taxon>Solanaceae</taxon>
        <taxon>Solanoideae</taxon>
        <taxon>Solaneae</taxon>
        <taxon>Solanum</taxon>
    </lineage>
</organism>
<name>A0AAF1A2U0_SOLVR</name>
<evidence type="ECO:0000313" key="1">
    <source>
        <dbReference type="EMBL" id="WMV58490.1"/>
    </source>
</evidence>
<dbReference type="Proteomes" id="UP001234989">
    <property type="component" value="Chromosome 12"/>
</dbReference>
<protein>
    <submittedName>
        <fullName evidence="1">Uncharacterized protein</fullName>
    </submittedName>
</protein>
<reference evidence="1" key="1">
    <citation type="submission" date="2023-08" db="EMBL/GenBank/DDBJ databases">
        <title>A de novo genome assembly of Solanum verrucosum Schlechtendal, a Mexican diploid species geographically isolated from the other diploid A-genome species in potato relatives.</title>
        <authorList>
            <person name="Hosaka K."/>
        </authorList>
    </citation>
    <scope>NUCLEOTIDE SEQUENCE</scope>
    <source>
        <tissue evidence="1">Young leaves</tissue>
    </source>
</reference>
<keyword evidence="2" id="KW-1185">Reference proteome</keyword>